<dbReference type="PANTHER" id="PTHR43437">
    <property type="entry name" value="HYDROXYACYL-THIOESTER DEHYDRATASE TYPE 2, MITOCHONDRIAL-RELATED"/>
    <property type="match status" value="1"/>
</dbReference>
<dbReference type="InterPro" id="IPR050965">
    <property type="entry name" value="UPF0336/Enoyl-CoA_hydratase"/>
</dbReference>
<feature type="domain" description="FAS1-like dehydratase" evidence="1">
    <location>
        <begin position="7"/>
        <end position="137"/>
    </location>
</feature>
<gene>
    <name evidence="2" type="ORF">UFOPK3773_00593</name>
</gene>
<reference evidence="2" key="1">
    <citation type="submission" date="2020-05" db="EMBL/GenBank/DDBJ databases">
        <authorList>
            <person name="Chiriac C."/>
            <person name="Salcher M."/>
            <person name="Ghai R."/>
            <person name="Kavagutti S V."/>
        </authorList>
    </citation>
    <scope>NUCLEOTIDE SEQUENCE</scope>
</reference>
<evidence type="ECO:0000313" key="2">
    <source>
        <dbReference type="EMBL" id="CAB4936898.1"/>
    </source>
</evidence>
<protein>
    <submittedName>
        <fullName evidence="2">Unannotated protein</fullName>
    </submittedName>
</protein>
<dbReference type="SUPFAM" id="SSF54637">
    <property type="entry name" value="Thioesterase/thiol ester dehydrase-isomerase"/>
    <property type="match status" value="1"/>
</dbReference>
<dbReference type="Gene3D" id="3.10.129.10">
    <property type="entry name" value="Hotdog Thioesterase"/>
    <property type="match status" value="1"/>
</dbReference>
<evidence type="ECO:0000259" key="1">
    <source>
        <dbReference type="Pfam" id="PF13452"/>
    </source>
</evidence>
<organism evidence="2">
    <name type="scientific">freshwater metagenome</name>
    <dbReference type="NCBI Taxonomy" id="449393"/>
    <lineage>
        <taxon>unclassified sequences</taxon>
        <taxon>metagenomes</taxon>
        <taxon>ecological metagenomes</taxon>
    </lineage>
</organism>
<dbReference type="Pfam" id="PF13452">
    <property type="entry name" value="FAS1_DH_region"/>
    <property type="match status" value="1"/>
</dbReference>
<dbReference type="InterPro" id="IPR039569">
    <property type="entry name" value="FAS1-like_DH_region"/>
</dbReference>
<dbReference type="PIRSF" id="PIRSF018072">
    <property type="entry name" value="UCP018072"/>
    <property type="match status" value="1"/>
</dbReference>
<dbReference type="AlphaFoldDB" id="A0A6J7J0K9"/>
<dbReference type="PANTHER" id="PTHR43437:SF3">
    <property type="entry name" value="HYDROXYACYL-THIOESTER DEHYDRATASE TYPE 2, MITOCHONDRIAL"/>
    <property type="match status" value="1"/>
</dbReference>
<proteinExistence type="inferred from homology"/>
<dbReference type="GO" id="GO:0019171">
    <property type="term" value="F:(3R)-hydroxyacyl-[acyl-carrier-protein] dehydratase activity"/>
    <property type="evidence" value="ECO:0007669"/>
    <property type="project" value="TreeGrafter"/>
</dbReference>
<dbReference type="InterPro" id="IPR016709">
    <property type="entry name" value="HadA-like"/>
</dbReference>
<dbReference type="CDD" id="cd03441">
    <property type="entry name" value="R_hydratase_like"/>
    <property type="match status" value="1"/>
</dbReference>
<dbReference type="GO" id="GO:0006633">
    <property type="term" value="P:fatty acid biosynthetic process"/>
    <property type="evidence" value="ECO:0007669"/>
    <property type="project" value="TreeGrafter"/>
</dbReference>
<dbReference type="InterPro" id="IPR029069">
    <property type="entry name" value="HotDog_dom_sf"/>
</dbReference>
<name>A0A6J7J0K9_9ZZZZ</name>
<sequence length="154" mass="16436">MALNPEFVGRTYPASAPYQVGREKVREFATSIGDSNPAYHDVEAARSLGYADVIAPPTFPFVLSFKSMGAAMFDPDLGLDYSRVVHGEQRFVYTRPITAGDTLVCVSSIDGIRSAAGNDLITVRAEISTEAGEHVVTTYGVIVSRGTADAEKGS</sequence>
<dbReference type="EMBL" id="CAFBNF010000044">
    <property type="protein sequence ID" value="CAB4936898.1"/>
    <property type="molecule type" value="Genomic_DNA"/>
</dbReference>
<accession>A0A6J7J0K9</accession>
<dbReference type="HAMAP" id="MF_00799">
    <property type="entry name" value="UPF0336"/>
    <property type="match status" value="1"/>
</dbReference>